<comment type="caution">
    <text evidence="1">The sequence shown here is derived from an EMBL/GenBank/DDBJ whole genome shotgun (WGS) entry which is preliminary data.</text>
</comment>
<accession>A0AAD5VPK5</accession>
<sequence length="209" mass="22860">MLKNQVKAIELIFTPQLLDTAAVCSVHITSVEDSESPVIPAINTPCPAAPKAAVLPLEDPDVPHEDIVPSSHELFPIAIDNITISQQVKLREIVLECPVHIHTPTAHIGLITTGHTGQRIHAFDAALTLKTLNWPINIAEYSGLHLGPEKQMQNACRECHKRCASNSEVVACNHYAFRNSATSDLILGRDSMSGKCQYMGARKDLYGRI</sequence>
<evidence type="ECO:0000313" key="2">
    <source>
        <dbReference type="Proteomes" id="UP001213000"/>
    </source>
</evidence>
<dbReference type="Proteomes" id="UP001213000">
    <property type="component" value="Unassembled WGS sequence"/>
</dbReference>
<name>A0AAD5VPK5_9AGAR</name>
<organism evidence="1 2">
    <name type="scientific">Leucocoprinus birnbaumii</name>
    <dbReference type="NCBI Taxonomy" id="56174"/>
    <lineage>
        <taxon>Eukaryota</taxon>
        <taxon>Fungi</taxon>
        <taxon>Dikarya</taxon>
        <taxon>Basidiomycota</taxon>
        <taxon>Agaricomycotina</taxon>
        <taxon>Agaricomycetes</taxon>
        <taxon>Agaricomycetidae</taxon>
        <taxon>Agaricales</taxon>
        <taxon>Agaricineae</taxon>
        <taxon>Agaricaceae</taxon>
        <taxon>Leucocoprinus</taxon>
    </lineage>
</organism>
<dbReference type="EMBL" id="JANIEX010000521">
    <property type="protein sequence ID" value="KAJ3566003.1"/>
    <property type="molecule type" value="Genomic_DNA"/>
</dbReference>
<evidence type="ECO:0000313" key="1">
    <source>
        <dbReference type="EMBL" id="KAJ3566003.1"/>
    </source>
</evidence>
<keyword evidence="2" id="KW-1185">Reference proteome</keyword>
<dbReference type="AlphaFoldDB" id="A0AAD5VPK5"/>
<gene>
    <name evidence="1" type="ORF">NP233_g7278</name>
</gene>
<proteinExistence type="predicted"/>
<reference evidence="1" key="1">
    <citation type="submission" date="2022-07" db="EMBL/GenBank/DDBJ databases">
        <title>Genome Sequence of Leucocoprinus birnbaumii.</title>
        <authorList>
            <person name="Buettner E."/>
        </authorList>
    </citation>
    <scope>NUCLEOTIDE SEQUENCE</scope>
    <source>
        <strain evidence="1">VT141</strain>
    </source>
</reference>
<protein>
    <submittedName>
        <fullName evidence="1">Uncharacterized protein</fullName>
    </submittedName>
</protein>